<gene>
    <name evidence="2" type="ORF">CJD38_17695</name>
</gene>
<dbReference type="Pfam" id="PF09917">
    <property type="entry name" value="DUF2147"/>
    <property type="match status" value="1"/>
</dbReference>
<dbReference type="InterPro" id="IPR019223">
    <property type="entry name" value="DUF2147"/>
</dbReference>
<name>A0A2T5MBB8_9GAMM</name>
<reference evidence="2 3" key="1">
    <citation type="submission" date="2018-04" db="EMBL/GenBank/DDBJ databases">
        <title>Novel species isolated from glacier.</title>
        <authorList>
            <person name="Liu Q."/>
            <person name="Xin Y.-H."/>
        </authorList>
    </citation>
    <scope>NUCLEOTIDE SEQUENCE [LARGE SCALE GENOMIC DNA]</scope>
    <source>
        <strain evidence="2 3">GT1R17</strain>
    </source>
</reference>
<keyword evidence="3" id="KW-1185">Reference proteome</keyword>
<sequence>MLFVSAPAHSAPAADAVVGVWLDADKRGYVEIYRVADVYQGRVVGSTDGVVKNDVKNPVDAKRSQSLLGQDIIKGLTYDGQGRWQGGTIYNPDDGNTYSVRLTVVDANTLDLHGYLGVPLFGITQKWTRAEKAKAMTLQ</sequence>
<accession>A0A2T5MBB8</accession>
<dbReference type="EMBL" id="QANS01000009">
    <property type="protein sequence ID" value="PTU28268.1"/>
    <property type="molecule type" value="Genomic_DNA"/>
</dbReference>
<organism evidence="2 3">
    <name type="scientific">Stenotrophobium rhamnosiphilum</name>
    <dbReference type="NCBI Taxonomy" id="2029166"/>
    <lineage>
        <taxon>Bacteria</taxon>
        <taxon>Pseudomonadati</taxon>
        <taxon>Pseudomonadota</taxon>
        <taxon>Gammaproteobacteria</taxon>
        <taxon>Nevskiales</taxon>
        <taxon>Nevskiaceae</taxon>
        <taxon>Stenotrophobium</taxon>
    </lineage>
</organism>
<feature type="domain" description="DUF2147" evidence="1">
    <location>
        <begin position="19"/>
        <end position="129"/>
    </location>
</feature>
<evidence type="ECO:0000259" key="1">
    <source>
        <dbReference type="Pfam" id="PF09917"/>
    </source>
</evidence>
<evidence type="ECO:0000313" key="3">
    <source>
        <dbReference type="Proteomes" id="UP000244248"/>
    </source>
</evidence>
<evidence type="ECO:0000313" key="2">
    <source>
        <dbReference type="EMBL" id="PTU28268.1"/>
    </source>
</evidence>
<dbReference type="AlphaFoldDB" id="A0A2T5MBB8"/>
<dbReference type="Proteomes" id="UP000244248">
    <property type="component" value="Unassembled WGS sequence"/>
</dbReference>
<protein>
    <submittedName>
        <fullName evidence="2">DUF2147 domain-containing protein</fullName>
    </submittedName>
</protein>
<dbReference type="PANTHER" id="PTHR36919:SF2">
    <property type="entry name" value="BLL6627 PROTEIN"/>
    <property type="match status" value="1"/>
</dbReference>
<proteinExistence type="predicted"/>
<dbReference type="PANTHER" id="PTHR36919">
    <property type="entry name" value="BLR1215 PROTEIN"/>
    <property type="match status" value="1"/>
</dbReference>
<comment type="caution">
    <text evidence="2">The sequence shown here is derived from an EMBL/GenBank/DDBJ whole genome shotgun (WGS) entry which is preliminary data.</text>
</comment>
<dbReference type="Gene3D" id="2.40.128.520">
    <property type="match status" value="1"/>
</dbReference>